<accession>A0ACC3P0L8</accession>
<dbReference type="Proteomes" id="UP001281147">
    <property type="component" value="Unassembled WGS sequence"/>
</dbReference>
<name>A0ACC3P0L8_9PEZI</name>
<comment type="caution">
    <text evidence="1">The sequence shown here is derived from an EMBL/GenBank/DDBJ whole genome shotgun (WGS) entry which is preliminary data.</text>
</comment>
<dbReference type="EMBL" id="JAUTXU010000003">
    <property type="protein sequence ID" value="KAK3725126.1"/>
    <property type="molecule type" value="Genomic_DNA"/>
</dbReference>
<keyword evidence="2" id="KW-1185">Reference proteome</keyword>
<proteinExistence type="predicted"/>
<reference evidence="1" key="1">
    <citation type="submission" date="2023-07" db="EMBL/GenBank/DDBJ databases">
        <title>Black Yeasts Isolated from many extreme environments.</title>
        <authorList>
            <person name="Coleine C."/>
            <person name="Stajich J.E."/>
            <person name="Selbmann L."/>
        </authorList>
    </citation>
    <scope>NUCLEOTIDE SEQUENCE</scope>
    <source>
        <strain evidence="1">CCFEE 5714</strain>
    </source>
</reference>
<sequence length="187" mass="18596">MALNLPNLNIQSFASAFSISLDDYFFPNNTSEQEHDLLKRQYSNTCPESFNDCANLGQPGLCCASAAVCSADAAGRVACCPIGAACSGTAGPVVTAGAVNTLGGLMSGTTTGAGGATTTTSSFVFAQTTSQTTQFGLLPTTTGGGGGGGGFVVDGTSTVATPGAAVRGVDVPLVARAVLRVLEYLPI</sequence>
<evidence type="ECO:0000313" key="1">
    <source>
        <dbReference type="EMBL" id="KAK3725126.1"/>
    </source>
</evidence>
<evidence type="ECO:0000313" key="2">
    <source>
        <dbReference type="Proteomes" id="UP001281147"/>
    </source>
</evidence>
<gene>
    <name evidence="1" type="ORF">LTR37_000637</name>
</gene>
<organism evidence="1 2">
    <name type="scientific">Vermiconidia calcicola</name>
    <dbReference type="NCBI Taxonomy" id="1690605"/>
    <lineage>
        <taxon>Eukaryota</taxon>
        <taxon>Fungi</taxon>
        <taxon>Dikarya</taxon>
        <taxon>Ascomycota</taxon>
        <taxon>Pezizomycotina</taxon>
        <taxon>Dothideomycetes</taxon>
        <taxon>Dothideomycetidae</taxon>
        <taxon>Mycosphaerellales</taxon>
        <taxon>Extremaceae</taxon>
        <taxon>Vermiconidia</taxon>
    </lineage>
</organism>
<protein>
    <submittedName>
        <fullName evidence="1">Uncharacterized protein</fullName>
    </submittedName>
</protein>